<gene>
    <name evidence="1" type="ORF">GIB67_011679</name>
</gene>
<dbReference type="Gene3D" id="2.120.10.80">
    <property type="entry name" value="Kelch-type beta propeller"/>
    <property type="match status" value="1"/>
</dbReference>
<organism evidence="1 2">
    <name type="scientific">Kingdonia uniflora</name>
    <dbReference type="NCBI Taxonomy" id="39325"/>
    <lineage>
        <taxon>Eukaryota</taxon>
        <taxon>Viridiplantae</taxon>
        <taxon>Streptophyta</taxon>
        <taxon>Embryophyta</taxon>
        <taxon>Tracheophyta</taxon>
        <taxon>Spermatophyta</taxon>
        <taxon>Magnoliopsida</taxon>
        <taxon>Ranunculales</taxon>
        <taxon>Circaeasteraceae</taxon>
        <taxon>Kingdonia</taxon>
    </lineage>
</organism>
<accession>A0A7J7LUF8</accession>
<keyword evidence="2" id="KW-1185">Reference proteome</keyword>
<evidence type="ECO:0008006" key="3">
    <source>
        <dbReference type="Google" id="ProtNLM"/>
    </source>
</evidence>
<dbReference type="PANTHER" id="PTHR47590">
    <property type="entry name" value="F-BOX/KELCH-REPEAT PROTEIN SKIP25"/>
    <property type="match status" value="1"/>
</dbReference>
<dbReference type="SUPFAM" id="SSF117281">
    <property type="entry name" value="Kelch motif"/>
    <property type="match status" value="1"/>
</dbReference>
<protein>
    <recommendedName>
        <fullName evidence="3">F-box/kelch-repeat protein SKIP25</fullName>
    </recommendedName>
</protein>
<dbReference type="PANTHER" id="PTHR47590:SF7">
    <property type="entry name" value="OS06G0711700 PROTEIN"/>
    <property type="match status" value="1"/>
</dbReference>
<proteinExistence type="predicted"/>
<dbReference type="AlphaFoldDB" id="A0A7J7LUF8"/>
<dbReference type="EMBL" id="JACGCM010002002">
    <property type="protein sequence ID" value="KAF6146207.1"/>
    <property type="molecule type" value="Genomic_DNA"/>
</dbReference>
<comment type="caution">
    <text evidence="1">The sequence shown here is derived from an EMBL/GenBank/DDBJ whole genome shotgun (WGS) entry which is preliminary data.</text>
</comment>
<dbReference type="OrthoDB" id="1899182at2759"/>
<name>A0A7J7LUF8_9MAGN</name>
<sequence length="393" mass="43372">MTTAISTSKRCKTSKNSDEMQQQLLPGLPDHLGQLCLSHLKNSSFLLYSVCKSWRNLIYSESFPPFLSLYALLSSTNNNTTTNTATPSSPIQFSSFDPISSTWIPLPLPPPPDPDSSLQPLVLQHPSFLARNLPIQSVAVAGHLVLLAATTHNLLPALACPLIFNPISNKWCLGPPFSNPRRWCAAGSVHRSLYVASGIGSGYTQEIARSAERLDLKKSKARSEELEWEKVTPLKHGKFSREAVEAVGWRGKLYMVNVKGHAPKEGVVYNVENNLWEKMPEGMLFGWNGPATSMNEDVIYVVDEEKCVLKIYNPKTDCWDNVMESLKLKGAMQITAGGGKVCIVCTGGSDVVVVDVVHRPTSFWVVRPPMEKKFVAAHILPRLIPQETGHRNG</sequence>
<evidence type="ECO:0000313" key="2">
    <source>
        <dbReference type="Proteomes" id="UP000541444"/>
    </source>
</evidence>
<reference evidence="1 2" key="1">
    <citation type="journal article" date="2020" name="IScience">
        <title>Genome Sequencing of the Endangered Kingdonia uniflora (Circaeasteraceae, Ranunculales) Reveals Potential Mechanisms of Evolutionary Specialization.</title>
        <authorList>
            <person name="Sun Y."/>
            <person name="Deng T."/>
            <person name="Zhang A."/>
            <person name="Moore M.J."/>
            <person name="Landis J.B."/>
            <person name="Lin N."/>
            <person name="Zhang H."/>
            <person name="Zhang X."/>
            <person name="Huang J."/>
            <person name="Zhang X."/>
            <person name="Sun H."/>
            <person name="Wang H."/>
        </authorList>
    </citation>
    <scope>NUCLEOTIDE SEQUENCE [LARGE SCALE GENOMIC DNA]</scope>
    <source>
        <strain evidence="1">TB1705</strain>
        <tissue evidence="1">Leaf</tissue>
    </source>
</reference>
<evidence type="ECO:0000313" key="1">
    <source>
        <dbReference type="EMBL" id="KAF6146207.1"/>
    </source>
</evidence>
<dbReference type="Proteomes" id="UP000541444">
    <property type="component" value="Unassembled WGS sequence"/>
</dbReference>
<dbReference type="InterPro" id="IPR015915">
    <property type="entry name" value="Kelch-typ_b-propeller"/>
</dbReference>